<feature type="non-terminal residue" evidence="1">
    <location>
        <position position="36"/>
    </location>
</feature>
<dbReference type="EMBL" id="HACA01032404">
    <property type="protein sequence ID" value="CDW49765.1"/>
    <property type="molecule type" value="Transcribed_RNA"/>
</dbReference>
<protein>
    <submittedName>
        <fullName evidence="1">Uncharacterized protein</fullName>
    </submittedName>
</protein>
<name>A0A0K2VHA6_LEPSM</name>
<reference evidence="1" key="1">
    <citation type="submission" date="2014-05" db="EMBL/GenBank/DDBJ databases">
        <authorList>
            <person name="Chronopoulou M."/>
        </authorList>
    </citation>
    <scope>NUCLEOTIDE SEQUENCE</scope>
    <source>
        <tissue evidence="1">Whole organism</tissue>
    </source>
</reference>
<evidence type="ECO:0000313" key="1">
    <source>
        <dbReference type="EMBL" id="CDW49765.1"/>
    </source>
</evidence>
<accession>A0A0K2VHA6</accession>
<dbReference type="AlphaFoldDB" id="A0A0K2VHA6"/>
<proteinExistence type="predicted"/>
<organism evidence="1">
    <name type="scientific">Lepeophtheirus salmonis</name>
    <name type="common">Salmon louse</name>
    <name type="synonym">Caligus salmonis</name>
    <dbReference type="NCBI Taxonomy" id="72036"/>
    <lineage>
        <taxon>Eukaryota</taxon>
        <taxon>Metazoa</taxon>
        <taxon>Ecdysozoa</taxon>
        <taxon>Arthropoda</taxon>
        <taxon>Crustacea</taxon>
        <taxon>Multicrustacea</taxon>
        <taxon>Hexanauplia</taxon>
        <taxon>Copepoda</taxon>
        <taxon>Siphonostomatoida</taxon>
        <taxon>Caligidae</taxon>
        <taxon>Lepeophtheirus</taxon>
    </lineage>
</organism>
<sequence>MRIILCIVRHEMIKTVLRKCPFDLISNVKSNTHILN</sequence>